<dbReference type="EMBL" id="LT598482">
    <property type="protein sequence ID" value="SCU86989.1"/>
    <property type="molecule type" value="Genomic_DNA"/>
</dbReference>
<evidence type="ECO:0000256" key="10">
    <source>
        <dbReference type="ARBA" id="ARBA00023132"/>
    </source>
</evidence>
<dbReference type="PANTHER" id="PTHR12960">
    <property type="entry name" value="GLE-1-RELATED"/>
    <property type="match status" value="1"/>
</dbReference>
<dbReference type="InterPro" id="IPR038506">
    <property type="entry name" value="GLE1-like_sf"/>
</dbReference>
<evidence type="ECO:0000256" key="2">
    <source>
        <dbReference type="ARBA" id="ARBA00004567"/>
    </source>
</evidence>
<dbReference type="GO" id="GO:0031965">
    <property type="term" value="C:nuclear membrane"/>
    <property type="evidence" value="ECO:0007669"/>
    <property type="project" value="UniProtKB-SubCell"/>
</dbReference>
<reference evidence="19" key="1">
    <citation type="submission" date="2016-03" db="EMBL/GenBank/DDBJ databases">
        <authorList>
            <person name="Devillers Hugo."/>
        </authorList>
    </citation>
    <scope>NUCLEOTIDE SEQUENCE [LARGE SCALE GENOMIC DNA]</scope>
</reference>
<keyword evidence="19" id="KW-1185">Reference proteome</keyword>
<evidence type="ECO:0000313" key="19">
    <source>
        <dbReference type="Proteomes" id="UP000191144"/>
    </source>
</evidence>
<keyword evidence="6" id="KW-0509">mRNA transport</keyword>
<keyword evidence="7" id="KW-0653">Protein transport</keyword>
<dbReference type="GO" id="GO:0005737">
    <property type="term" value="C:cytoplasm"/>
    <property type="evidence" value="ECO:0007669"/>
    <property type="project" value="UniProtKB-ARBA"/>
</dbReference>
<feature type="region of interest" description="Disordered" evidence="17">
    <location>
        <begin position="161"/>
        <end position="226"/>
    </location>
</feature>
<dbReference type="GO" id="GO:0016973">
    <property type="term" value="P:poly(A)+ mRNA export from nucleus"/>
    <property type="evidence" value="ECO:0007669"/>
    <property type="project" value="InterPro"/>
</dbReference>
<dbReference type="Pfam" id="PF07817">
    <property type="entry name" value="GLE1"/>
    <property type="match status" value="1"/>
</dbReference>
<dbReference type="Proteomes" id="UP000191144">
    <property type="component" value="Chromosome D"/>
</dbReference>
<evidence type="ECO:0000256" key="15">
    <source>
        <dbReference type="ARBA" id="ARBA00075092"/>
    </source>
</evidence>
<accession>A0A1G4JAF9</accession>
<evidence type="ECO:0000256" key="17">
    <source>
        <dbReference type="SAM" id="MobiDB-lite"/>
    </source>
</evidence>
<evidence type="ECO:0000256" key="5">
    <source>
        <dbReference type="ARBA" id="ARBA00022448"/>
    </source>
</evidence>
<dbReference type="GO" id="GO:0005543">
    <property type="term" value="F:phospholipid binding"/>
    <property type="evidence" value="ECO:0007669"/>
    <property type="project" value="TreeGrafter"/>
</dbReference>
<evidence type="ECO:0000313" key="18">
    <source>
        <dbReference type="EMBL" id="SCU86989.1"/>
    </source>
</evidence>
<dbReference type="GO" id="GO:0015031">
    <property type="term" value="P:protein transport"/>
    <property type="evidence" value="ECO:0007669"/>
    <property type="project" value="UniProtKB-KW"/>
</dbReference>
<evidence type="ECO:0000256" key="9">
    <source>
        <dbReference type="ARBA" id="ARBA00023054"/>
    </source>
</evidence>
<evidence type="ECO:0000256" key="16">
    <source>
        <dbReference type="ARBA" id="ARBA00075681"/>
    </source>
</evidence>
<evidence type="ECO:0000256" key="3">
    <source>
        <dbReference type="ARBA" id="ARBA00004620"/>
    </source>
</evidence>
<feature type="compositionally biased region" description="Basic and acidic residues" evidence="17">
    <location>
        <begin position="161"/>
        <end position="215"/>
    </location>
</feature>
<dbReference type="PANTHER" id="PTHR12960:SF0">
    <property type="entry name" value="MRNA EXPORT FACTOR GLE1"/>
    <property type="match status" value="1"/>
</dbReference>
<keyword evidence="11" id="KW-0472">Membrane</keyword>
<dbReference type="FunFam" id="1.25.40.510:FF:000003">
    <property type="entry name" value="Nucleoporin GLE1"/>
    <property type="match status" value="1"/>
</dbReference>
<dbReference type="GO" id="GO:0031369">
    <property type="term" value="F:translation initiation factor binding"/>
    <property type="evidence" value="ECO:0007669"/>
    <property type="project" value="TreeGrafter"/>
</dbReference>
<evidence type="ECO:0000256" key="11">
    <source>
        <dbReference type="ARBA" id="ARBA00023136"/>
    </source>
</evidence>
<evidence type="ECO:0000256" key="7">
    <source>
        <dbReference type="ARBA" id="ARBA00022927"/>
    </source>
</evidence>
<evidence type="ECO:0000256" key="12">
    <source>
        <dbReference type="ARBA" id="ARBA00023242"/>
    </source>
</evidence>
<dbReference type="AlphaFoldDB" id="A0A1G4JAF9"/>
<gene>
    <name evidence="18" type="ORF">LAME_0D08350G</name>
</gene>
<keyword evidence="8" id="KW-0811">Translocation</keyword>
<keyword evidence="10" id="KW-0906">Nuclear pore complex</keyword>
<keyword evidence="9" id="KW-0175">Coiled coil</keyword>
<organism evidence="18 19">
    <name type="scientific">Lachancea meyersii CBS 8951</name>
    <dbReference type="NCBI Taxonomy" id="1266667"/>
    <lineage>
        <taxon>Eukaryota</taxon>
        <taxon>Fungi</taxon>
        <taxon>Dikarya</taxon>
        <taxon>Ascomycota</taxon>
        <taxon>Saccharomycotina</taxon>
        <taxon>Saccharomycetes</taxon>
        <taxon>Saccharomycetales</taxon>
        <taxon>Saccharomycetaceae</taxon>
        <taxon>Lachancea</taxon>
    </lineage>
</organism>
<dbReference type="InterPro" id="IPR012476">
    <property type="entry name" value="GLE1"/>
</dbReference>
<dbReference type="Gene3D" id="1.25.40.510">
    <property type="entry name" value="GLE1-like"/>
    <property type="match status" value="1"/>
</dbReference>
<dbReference type="GO" id="GO:0044614">
    <property type="term" value="C:nuclear pore cytoplasmic filaments"/>
    <property type="evidence" value="ECO:0007669"/>
    <property type="project" value="TreeGrafter"/>
</dbReference>
<keyword evidence="5" id="KW-0813">Transport</keyword>
<comment type="similarity">
    <text evidence="4">Belongs to the GLE1 family.</text>
</comment>
<sequence length="530" mass="60659">MRFSFDELYGTETPELCDEDEYSIIGSDDEDIPRLRVPKCNNSGFKTGLYALDDQLDENLQELLANLDLSAKLPGPGKVRYSRKINSMGANTMTPEVFKKPATTTVEDRGLGLTELQNKVTKEILRKVEALQQSNDKQVQIVRTEKQRVLEEQRREAQRQRELELEKERQQEEEERRKRQHEEEQRKQDQEKQKQAEFKAKQEQEERERQEKLAAEQEAAAAQQRAREEAVKGKGITNFAAIHTSFKHYKNQIKHIKTEVVEVVKKDANLKSILSKHKRKINPKFGQLTNSEQHLQSIILELRSLVDQTKPNNLGYQWILNFIAKALVSQAETEVRVKPESAVPLAKLALNLLVHYPELLELLMARFVKKCPFVIGYSCSIESEAGRYNMGWRRSRDDAWEDETSYDERMGGIVTLFATITRLPLPAELIQTHKHPLPISHSWQLVARVANTAPELLSNTHFVVLGSWWDAAAAQLLQAFAGQAHKLLVLIATDLTGSVAERRYVGAARLRILFEEYETVGKPGSFPDLS</sequence>
<dbReference type="OrthoDB" id="420884at2759"/>
<proteinExistence type="inferred from homology"/>
<dbReference type="GO" id="GO:0000822">
    <property type="term" value="F:inositol hexakisphosphate binding"/>
    <property type="evidence" value="ECO:0007669"/>
    <property type="project" value="TreeGrafter"/>
</dbReference>
<evidence type="ECO:0000256" key="4">
    <source>
        <dbReference type="ARBA" id="ARBA00011056"/>
    </source>
</evidence>
<keyword evidence="12" id="KW-0539">Nucleus</keyword>
<evidence type="ECO:0000256" key="8">
    <source>
        <dbReference type="ARBA" id="ARBA00023010"/>
    </source>
</evidence>
<evidence type="ECO:0000256" key="14">
    <source>
        <dbReference type="ARBA" id="ARBA00029983"/>
    </source>
</evidence>
<evidence type="ECO:0000256" key="13">
    <source>
        <dbReference type="ARBA" id="ARBA00026227"/>
    </source>
</evidence>
<protein>
    <recommendedName>
        <fullName evidence="13">mRNA export factor GLE1</fullName>
    </recommendedName>
    <alternativeName>
        <fullName evidence="15">Nuclear pore protein GLE1</fullName>
    </alternativeName>
    <alternativeName>
        <fullName evidence="14">Nucleoporin GLE1</fullName>
    </alternativeName>
    <alternativeName>
        <fullName evidence="16">RNA export factor GLE1</fullName>
    </alternativeName>
</protein>
<evidence type="ECO:0000256" key="6">
    <source>
        <dbReference type="ARBA" id="ARBA00022816"/>
    </source>
</evidence>
<comment type="subcellular location">
    <subcellularLocation>
        <location evidence="1">Nucleus membrane</location>
        <topology evidence="1">Peripheral membrane protein</topology>
        <orientation evidence="1">Cytoplasmic side</orientation>
    </subcellularLocation>
    <subcellularLocation>
        <location evidence="3">Nucleus membrane</location>
        <topology evidence="3">Peripheral membrane protein</topology>
        <orientation evidence="3">Nucleoplasmic side</orientation>
    </subcellularLocation>
    <subcellularLocation>
        <location evidence="2">Nucleus</location>
        <location evidence="2">Nuclear pore complex</location>
    </subcellularLocation>
</comment>
<name>A0A1G4JAF9_9SACH</name>
<evidence type="ECO:0000256" key="1">
    <source>
        <dbReference type="ARBA" id="ARBA00004335"/>
    </source>
</evidence>